<comment type="caution">
    <text evidence="1">The sequence shown here is derived from an EMBL/GenBank/DDBJ whole genome shotgun (WGS) entry which is preliminary data.</text>
</comment>
<name>A0A2S4W7R6_9BASI</name>
<organism evidence="1 2">
    <name type="scientific">Puccinia striiformis</name>
    <dbReference type="NCBI Taxonomy" id="27350"/>
    <lineage>
        <taxon>Eukaryota</taxon>
        <taxon>Fungi</taxon>
        <taxon>Dikarya</taxon>
        <taxon>Basidiomycota</taxon>
        <taxon>Pucciniomycotina</taxon>
        <taxon>Pucciniomycetes</taxon>
        <taxon>Pucciniales</taxon>
        <taxon>Pucciniaceae</taxon>
        <taxon>Puccinia</taxon>
    </lineage>
</organism>
<dbReference type="AlphaFoldDB" id="A0A2S4W7R6"/>
<protein>
    <submittedName>
        <fullName evidence="1">Uncharacterized protein</fullName>
    </submittedName>
</protein>
<accession>A0A2S4W7R6</accession>
<sequence length="66" mass="7521">MIVLEEYSMPITRPSSQKCEVFTLSMIITFIFAPQTPVFLLEARTSTEEINRKATNSGKGLLRRLD</sequence>
<evidence type="ECO:0000313" key="1">
    <source>
        <dbReference type="EMBL" id="POW17800.1"/>
    </source>
</evidence>
<reference evidence="1 2" key="1">
    <citation type="submission" date="2017-12" db="EMBL/GenBank/DDBJ databases">
        <title>Gene loss provides genomic basis for host adaptation in cereal stripe rust fungi.</title>
        <authorList>
            <person name="Xia C."/>
        </authorList>
    </citation>
    <scope>NUCLEOTIDE SEQUENCE [LARGE SCALE GENOMIC DNA]</scope>
    <source>
        <strain evidence="1 2">93TX-2</strain>
    </source>
</reference>
<proteinExistence type="predicted"/>
<reference evidence="2" key="2">
    <citation type="journal article" date="2018" name="BMC Genomics">
        <title>Genomic insights into host adaptation between the wheat stripe rust pathogen (Puccinia striiformis f. sp. tritici) and the barley stripe rust pathogen (Puccinia striiformis f. sp. hordei).</title>
        <authorList>
            <person name="Xia C."/>
            <person name="Wang M."/>
            <person name="Yin C."/>
            <person name="Cornejo O.E."/>
            <person name="Hulbert S.H."/>
            <person name="Chen X."/>
        </authorList>
    </citation>
    <scope>NUCLEOTIDE SEQUENCE [LARGE SCALE GENOMIC DNA]</scope>
    <source>
        <strain evidence="2">93TX-2</strain>
    </source>
</reference>
<dbReference type="Proteomes" id="UP000238274">
    <property type="component" value="Unassembled WGS sequence"/>
</dbReference>
<dbReference type="EMBL" id="PKSM01000072">
    <property type="protein sequence ID" value="POW17800.1"/>
    <property type="molecule type" value="Genomic_DNA"/>
</dbReference>
<keyword evidence="2" id="KW-1185">Reference proteome</keyword>
<reference evidence="2" key="3">
    <citation type="journal article" date="2018" name="Mol. Plant Microbe Interact.">
        <title>Genome sequence resources for the wheat stripe rust pathogen (Puccinia striiformis f. sp. tritici) and the barley stripe rust pathogen (Puccinia striiformis f. sp. hordei).</title>
        <authorList>
            <person name="Xia C."/>
            <person name="Wang M."/>
            <person name="Yin C."/>
            <person name="Cornejo O.E."/>
            <person name="Hulbert S.H."/>
            <person name="Chen X."/>
        </authorList>
    </citation>
    <scope>NUCLEOTIDE SEQUENCE [LARGE SCALE GENOMIC DNA]</scope>
    <source>
        <strain evidence="2">93TX-2</strain>
    </source>
</reference>
<gene>
    <name evidence="1" type="ORF">PSHT_06274</name>
</gene>
<evidence type="ECO:0000313" key="2">
    <source>
        <dbReference type="Proteomes" id="UP000238274"/>
    </source>
</evidence>
<dbReference type="VEuPathDB" id="FungiDB:PSHT_06274"/>